<keyword evidence="3" id="KW-1185">Reference proteome</keyword>
<sequence>MEEARSTYPNGGPPPNNSSRLHQRKGFASRRQKMPQNHSNKLKQPVQLCCHHENDDNPESCDVAVQQIIAHDSTPRTSWMNLADLMSSLEPHWDSYNLGSSSTCGLGHTNKLLNTGGSTLGPEERGTESEAAFTSLADDLVRRWKISDFGEARTEYTLSHTHVSVDTPQGLNTEERPPFGPHTQASLGHLGQNTDERTACEDAATTSLEGNFWTWKNFLSNLVRLGMMPNLETIARQRQPQFGMDTLGTYLPIWNSLLHKESI</sequence>
<dbReference type="EMBL" id="MU866104">
    <property type="protein sequence ID" value="KAK4180087.1"/>
    <property type="molecule type" value="Genomic_DNA"/>
</dbReference>
<accession>A0AAN6WGM2</accession>
<feature type="region of interest" description="Disordered" evidence="1">
    <location>
        <begin position="1"/>
        <end position="42"/>
    </location>
</feature>
<organism evidence="2 3">
    <name type="scientific">Triangularia setosa</name>
    <dbReference type="NCBI Taxonomy" id="2587417"/>
    <lineage>
        <taxon>Eukaryota</taxon>
        <taxon>Fungi</taxon>
        <taxon>Dikarya</taxon>
        <taxon>Ascomycota</taxon>
        <taxon>Pezizomycotina</taxon>
        <taxon>Sordariomycetes</taxon>
        <taxon>Sordariomycetidae</taxon>
        <taxon>Sordariales</taxon>
        <taxon>Podosporaceae</taxon>
        <taxon>Triangularia</taxon>
    </lineage>
</organism>
<protein>
    <submittedName>
        <fullName evidence="2">Uncharacterized protein</fullName>
    </submittedName>
</protein>
<gene>
    <name evidence="2" type="ORF">QBC36DRAFT_307605</name>
</gene>
<reference evidence="2" key="2">
    <citation type="submission" date="2023-05" db="EMBL/GenBank/DDBJ databases">
        <authorList>
            <consortium name="Lawrence Berkeley National Laboratory"/>
            <person name="Steindorff A."/>
            <person name="Hensen N."/>
            <person name="Bonometti L."/>
            <person name="Westerberg I."/>
            <person name="Brannstrom I.O."/>
            <person name="Guillou S."/>
            <person name="Cros-Aarteil S."/>
            <person name="Calhoun S."/>
            <person name="Haridas S."/>
            <person name="Kuo A."/>
            <person name="Mondo S."/>
            <person name="Pangilinan J."/>
            <person name="Riley R."/>
            <person name="Labutti K."/>
            <person name="Andreopoulos B."/>
            <person name="Lipzen A."/>
            <person name="Chen C."/>
            <person name="Yanf M."/>
            <person name="Daum C."/>
            <person name="Ng V."/>
            <person name="Clum A."/>
            <person name="Ohm R."/>
            <person name="Martin F."/>
            <person name="Silar P."/>
            <person name="Natvig D."/>
            <person name="Lalanne C."/>
            <person name="Gautier V."/>
            <person name="Ament-Velasquez S.L."/>
            <person name="Kruys A."/>
            <person name="Hutchinson M.I."/>
            <person name="Powell A.J."/>
            <person name="Barry K."/>
            <person name="Miller A.N."/>
            <person name="Grigoriev I.V."/>
            <person name="Debuchy R."/>
            <person name="Gladieux P."/>
            <person name="Thoren M.H."/>
            <person name="Johannesson H."/>
        </authorList>
    </citation>
    <scope>NUCLEOTIDE SEQUENCE</scope>
    <source>
        <strain evidence="2">CBS 892.96</strain>
    </source>
</reference>
<feature type="compositionally biased region" description="Basic residues" evidence="1">
    <location>
        <begin position="21"/>
        <end position="33"/>
    </location>
</feature>
<dbReference type="Proteomes" id="UP001302321">
    <property type="component" value="Unassembled WGS sequence"/>
</dbReference>
<evidence type="ECO:0000313" key="2">
    <source>
        <dbReference type="EMBL" id="KAK4180087.1"/>
    </source>
</evidence>
<evidence type="ECO:0000313" key="3">
    <source>
        <dbReference type="Proteomes" id="UP001302321"/>
    </source>
</evidence>
<evidence type="ECO:0000256" key="1">
    <source>
        <dbReference type="SAM" id="MobiDB-lite"/>
    </source>
</evidence>
<comment type="caution">
    <text evidence="2">The sequence shown here is derived from an EMBL/GenBank/DDBJ whole genome shotgun (WGS) entry which is preliminary data.</text>
</comment>
<dbReference type="AlphaFoldDB" id="A0AAN6WGM2"/>
<proteinExistence type="predicted"/>
<reference evidence="2" key="1">
    <citation type="journal article" date="2023" name="Mol. Phylogenet. Evol.">
        <title>Genome-scale phylogeny and comparative genomics of the fungal order Sordariales.</title>
        <authorList>
            <person name="Hensen N."/>
            <person name="Bonometti L."/>
            <person name="Westerberg I."/>
            <person name="Brannstrom I.O."/>
            <person name="Guillou S."/>
            <person name="Cros-Aarteil S."/>
            <person name="Calhoun S."/>
            <person name="Haridas S."/>
            <person name="Kuo A."/>
            <person name="Mondo S."/>
            <person name="Pangilinan J."/>
            <person name="Riley R."/>
            <person name="LaButti K."/>
            <person name="Andreopoulos B."/>
            <person name="Lipzen A."/>
            <person name="Chen C."/>
            <person name="Yan M."/>
            <person name="Daum C."/>
            <person name="Ng V."/>
            <person name="Clum A."/>
            <person name="Steindorff A."/>
            <person name="Ohm R.A."/>
            <person name="Martin F."/>
            <person name="Silar P."/>
            <person name="Natvig D.O."/>
            <person name="Lalanne C."/>
            <person name="Gautier V."/>
            <person name="Ament-Velasquez S.L."/>
            <person name="Kruys A."/>
            <person name="Hutchinson M.I."/>
            <person name="Powell A.J."/>
            <person name="Barry K."/>
            <person name="Miller A.N."/>
            <person name="Grigoriev I.V."/>
            <person name="Debuchy R."/>
            <person name="Gladieux P."/>
            <person name="Hiltunen Thoren M."/>
            <person name="Johannesson H."/>
        </authorList>
    </citation>
    <scope>NUCLEOTIDE SEQUENCE</scope>
    <source>
        <strain evidence="2">CBS 892.96</strain>
    </source>
</reference>
<name>A0AAN6WGM2_9PEZI</name>